<dbReference type="Proteomes" id="UP000198287">
    <property type="component" value="Unassembled WGS sequence"/>
</dbReference>
<dbReference type="EMBL" id="LNIX01000038">
    <property type="protein sequence ID" value="OXA39494.1"/>
    <property type="molecule type" value="Genomic_DNA"/>
</dbReference>
<reference evidence="2 3" key="1">
    <citation type="submission" date="2015-12" db="EMBL/GenBank/DDBJ databases">
        <title>The genome of Folsomia candida.</title>
        <authorList>
            <person name="Faddeeva A."/>
            <person name="Derks M.F."/>
            <person name="Anvar Y."/>
            <person name="Smit S."/>
            <person name="Van Straalen N."/>
            <person name="Roelofs D."/>
        </authorList>
    </citation>
    <scope>NUCLEOTIDE SEQUENCE [LARGE SCALE GENOMIC DNA]</scope>
    <source>
        <strain evidence="2 3">VU population</strain>
        <tissue evidence="2">Whole body</tissue>
    </source>
</reference>
<keyword evidence="1" id="KW-0812">Transmembrane</keyword>
<keyword evidence="1" id="KW-1133">Transmembrane helix</keyword>
<feature type="transmembrane region" description="Helical" evidence="1">
    <location>
        <begin position="50"/>
        <end position="68"/>
    </location>
</feature>
<comment type="caution">
    <text evidence="2">The sequence shown here is derived from an EMBL/GenBank/DDBJ whole genome shotgun (WGS) entry which is preliminary data.</text>
</comment>
<feature type="transmembrane region" description="Helical" evidence="1">
    <location>
        <begin position="144"/>
        <end position="167"/>
    </location>
</feature>
<protein>
    <submittedName>
        <fullName evidence="2">Uncharacterized protein</fullName>
    </submittedName>
</protein>
<feature type="transmembrane region" description="Helical" evidence="1">
    <location>
        <begin position="88"/>
        <end position="107"/>
    </location>
</feature>
<keyword evidence="3" id="KW-1185">Reference proteome</keyword>
<proteinExistence type="predicted"/>
<dbReference type="AlphaFoldDB" id="A0A226D3Q2"/>
<evidence type="ECO:0000313" key="2">
    <source>
        <dbReference type="EMBL" id="OXA39494.1"/>
    </source>
</evidence>
<organism evidence="2 3">
    <name type="scientific">Folsomia candida</name>
    <name type="common">Springtail</name>
    <dbReference type="NCBI Taxonomy" id="158441"/>
    <lineage>
        <taxon>Eukaryota</taxon>
        <taxon>Metazoa</taxon>
        <taxon>Ecdysozoa</taxon>
        <taxon>Arthropoda</taxon>
        <taxon>Hexapoda</taxon>
        <taxon>Collembola</taxon>
        <taxon>Entomobryomorpha</taxon>
        <taxon>Isotomoidea</taxon>
        <taxon>Isotomidae</taxon>
        <taxon>Proisotominae</taxon>
        <taxon>Folsomia</taxon>
    </lineage>
</organism>
<sequence>MKPFELETIQLFNHLFNLKPLFWYALPIQLSIKGNCVHVGKSRKLTRTKTPLLVSSTCIILVSFGILLRMRDPIVTQLDRFTIIASQWFFAMEMIRFFLFLMIFVGYDDILIQSFNSTDQYVEQLGTAVPSLLKQTHQPIFLDYIIRLFVWAGIFLPPPTALIVVLLKRDPGVVIMSFVSSKFPEL</sequence>
<evidence type="ECO:0000313" key="3">
    <source>
        <dbReference type="Proteomes" id="UP000198287"/>
    </source>
</evidence>
<gene>
    <name evidence="2" type="ORF">Fcan01_25718</name>
</gene>
<evidence type="ECO:0000256" key="1">
    <source>
        <dbReference type="SAM" id="Phobius"/>
    </source>
</evidence>
<name>A0A226D3Q2_FOLCA</name>
<accession>A0A226D3Q2</accession>
<keyword evidence="1" id="KW-0472">Membrane</keyword>